<dbReference type="CDD" id="cd00009">
    <property type="entry name" value="AAA"/>
    <property type="match status" value="1"/>
</dbReference>
<dbReference type="PANTHER" id="PTHR30050:SF4">
    <property type="entry name" value="ATP-BINDING PROTEIN RV3427C IN INSERTION SEQUENCE-RELATED"/>
    <property type="match status" value="1"/>
</dbReference>
<dbReference type="Proteomes" id="UP000055590">
    <property type="component" value="Chromosome"/>
</dbReference>
<gene>
    <name evidence="2" type="ORF">AKJ08_1755</name>
</gene>
<sequence length="314" mass="34601">MSEHDDFQKMSGPLRMLMEEIHGKLERQGLEAPPSERQGACGRCGGRGYVVAREGAVAVASLCGCDRRCRLCNGKGLTLQTVDGYQFARACECQTLPQRVAAFNAAQLPSRFAEKTFDDFYVHGDDPRELVTAKREMMHFADTARPGHSRLGKGLLGKPGTGKTHLLSAALARMTLGRGISCRYIEISFLFADLKAAISDPRARATVDKIDALAEVDVLAIDELGKGRGSVFEEEVLDELIGRRYNSGKLTLFATNYAREAPDRPVSRDAKPELSSLSLRGRVGERVFSRLHEMVEFLDLPVATRDRRLPPTFG</sequence>
<dbReference type="GO" id="GO:0005524">
    <property type="term" value="F:ATP binding"/>
    <property type="evidence" value="ECO:0007669"/>
    <property type="project" value="InterPro"/>
</dbReference>
<keyword evidence="3" id="KW-1185">Reference proteome</keyword>
<evidence type="ECO:0000313" key="3">
    <source>
        <dbReference type="Proteomes" id="UP000055590"/>
    </source>
</evidence>
<feature type="domain" description="AAA+ ATPase" evidence="1">
    <location>
        <begin position="149"/>
        <end position="289"/>
    </location>
</feature>
<dbReference type="OrthoDB" id="9770694at2"/>
<dbReference type="SMART" id="SM00382">
    <property type="entry name" value="AAA"/>
    <property type="match status" value="1"/>
</dbReference>
<dbReference type="SUPFAM" id="SSF52540">
    <property type="entry name" value="P-loop containing nucleoside triphosphate hydrolases"/>
    <property type="match status" value="1"/>
</dbReference>
<dbReference type="PANTHER" id="PTHR30050">
    <property type="entry name" value="CHROMOSOMAL REPLICATION INITIATOR PROTEIN DNAA"/>
    <property type="match status" value="1"/>
</dbReference>
<proteinExistence type="predicted"/>
<evidence type="ECO:0000259" key="1">
    <source>
        <dbReference type="SMART" id="SM00382"/>
    </source>
</evidence>
<dbReference type="Gene3D" id="3.40.50.300">
    <property type="entry name" value="P-loop containing nucleotide triphosphate hydrolases"/>
    <property type="match status" value="1"/>
</dbReference>
<organism evidence="2 3">
    <name type="scientific">Vulgatibacter incomptus</name>
    <dbReference type="NCBI Taxonomy" id="1391653"/>
    <lineage>
        <taxon>Bacteria</taxon>
        <taxon>Pseudomonadati</taxon>
        <taxon>Myxococcota</taxon>
        <taxon>Myxococcia</taxon>
        <taxon>Myxococcales</taxon>
        <taxon>Cystobacterineae</taxon>
        <taxon>Vulgatibacteraceae</taxon>
        <taxon>Vulgatibacter</taxon>
    </lineage>
</organism>
<dbReference type="GO" id="GO:0006260">
    <property type="term" value="P:DNA replication"/>
    <property type="evidence" value="ECO:0007669"/>
    <property type="project" value="TreeGrafter"/>
</dbReference>
<accession>A0A0K1PCV0</accession>
<name>A0A0K1PCV0_9BACT</name>
<dbReference type="RefSeq" id="WP_050725688.1">
    <property type="nucleotide sequence ID" value="NZ_CP012332.1"/>
</dbReference>
<dbReference type="InterPro" id="IPR002611">
    <property type="entry name" value="IstB_ATP-bd"/>
</dbReference>
<protein>
    <submittedName>
        <fullName evidence="2">DNA replication protein DnaC</fullName>
    </submittedName>
</protein>
<dbReference type="AlphaFoldDB" id="A0A0K1PCV0"/>
<dbReference type="Pfam" id="PF01695">
    <property type="entry name" value="IstB_IS21"/>
    <property type="match status" value="1"/>
</dbReference>
<dbReference type="InterPro" id="IPR003593">
    <property type="entry name" value="AAA+_ATPase"/>
</dbReference>
<dbReference type="KEGG" id="vin:AKJ08_1755"/>
<dbReference type="STRING" id="1391653.AKJ08_1755"/>
<evidence type="ECO:0000313" key="2">
    <source>
        <dbReference type="EMBL" id="AKU91368.1"/>
    </source>
</evidence>
<dbReference type="InterPro" id="IPR027417">
    <property type="entry name" value="P-loop_NTPase"/>
</dbReference>
<reference evidence="2 3" key="1">
    <citation type="submission" date="2015-08" db="EMBL/GenBank/DDBJ databases">
        <authorList>
            <person name="Babu N.S."/>
            <person name="Beckwith C.J."/>
            <person name="Beseler K.G."/>
            <person name="Brison A."/>
            <person name="Carone J.V."/>
            <person name="Caskin T.P."/>
            <person name="Diamond M."/>
            <person name="Durham M.E."/>
            <person name="Foxe J.M."/>
            <person name="Go M."/>
            <person name="Henderson B.A."/>
            <person name="Jones I.B."/>
            <person name="McGettigan J.A."/>
            <person name="Micheletti S.J."/>
            <person name="Nasrallah M.E."/>
            <person name="Ortiz D."/>
            <person name="Piller C.R."/>
            <person name="Privatt S.R."/>
            <person name="Schneider S.L."/>
            <person name="Sharp S."/>
            <person name="Smith T.C."/>
            <person name="Stanton J.D."/>
            <person name="Ullery H.E."/>
            <person name="Wilson R.J."/>
            <person name="Serrano M.G."/>
            <person name="Buck G."/>
            <person name="Lee V."/>
            <person name="Wang Y."/>
            <person name="Carvalho R."/>
            <person name="Voegtly L."/>
            <person name="Shi R."/>
            <person name="Duckworth R."/>
            <person name="Johnson A."/>
            <person name="Loviza R."/>
            <person name="Walstead R."/>
            <person name="Shah Z."/>
            <person name="Kiflezghi M."/>
            <person name="Wade K."/>
            <person name="Ball S.L."/>
            <person name="Bradley K.W."/>
            <person name="Asai D.J."/>
            <person name="Bowman C.A."/>
            <person name="Russell D.A."/>
            <person name="Pope W.H."/>
            <person name="Jacobs-Sera D."/>
            <person name="Hendrix R.W."/>
            <person name="Hatfull G.F."/>
        </authorList>
    </citation>
    <scope>NUCLEOTIDE SEQUENCE [LARGE SCALE GENOMIC DNA]</scope>
    <source>
        <strain evidence="2 3">DSM 27710</strain>
    </source>
</reference>
<dbReference type="EMBL" id="CP012332">
    <property type="protein sequence ID" value="AKU91368.1"/>
    <property type="molecule type" value="Genomic_DNA"/>
</dbReference>